<feature type="transmembrane region" description="Helical" evidence="14">
    <location>
        <begin position="348"/>
        <end position="371"/>
    </location>
</feature>
<dbReference type="PANTHER" id="PTHR43298:SF2">
    <property type="entry name" value="FMN_FAD EXPORTER YEEO-RELATED"/>
    <property type="match status" value="1"/>
</dbReference>
<feature type="transmembrane region" description="Helical" evidence="14">
    <location>
        <begin position="196"/>
        <end position="216"/>
    </location>
</feature>
<feature type="transmembrane region" description="Helical" evidence="14">
    <location>
        <begin position="41"/>
        <end position="62"/>
    </location>
</feature>
<dbReference type="NCBIfam" id="TIGR00797">
    <property type="entry name" value="matE"/>
    <property type="match status" value="1"/>
</dbReference>
<keyword evidence="9 14" id="KW-1133">Transmembrane helix</keyword>
<organism evidence="15 16">
    <name type="scientific">[Clostridium] symbiosum ATCC 14940</name>
    <dbReference type="NCBI Taxonomy" id="411472"/>
    <lineage>
        <taxon>Bacteria</taxon>
        <taxon>Bacillati</taxon>
        <taxon>Bacillota</taxon>
        <taxon>Clostridia</taxon>
        <taxon>Lachnospirales</taxon>
        <taxon>Lachnospiraceae</taxon>
        <taxon>Otoolea</taxon>
    </lineage>
</organism>
<evidence type="ECO:0000256" key="5">
    <source>
        <dbReference type="ARBA" id="ARBA00022448"/>
    </source>
</evidence>
<evidence type="ECO:0000256" key="4">
    <source>
        <dbReference type="ARBA" id="ARBA00020268"/>
    </source>
</evidence>
<dbReference type="CDD" id="cd13138">
    <property type="entry name" value="MATE_yoeA_like"/>
    <property type="match status" value="1"/>
</dbReference>
<dbReference type="InterPro" id="IPR050222">
    <property type="entry name" value="MATE_MdtK"/>
</dbReference>
<keyword evidence="11 14" id="KW-0472">Membrane</keyword>
<evidence type="ECO:0000256" key="11">
    <source>
        <dbReference type="ARBA" id="ARBA00023136"/>
    </source>
</evidence>
<sequence length="478" mass="51569">MRQSMAGTKINRDSEKTEPSFKSGGPEDKTGRKQDFTQGNIVKQIVAFTLPLIASSLLQALYNMVDMVIAGRFAGPSAISAINNSSQILVIITKIAIGITTGGCVLIAQFYGGKEDRSREEAAGTLVSLAAVLGIAFSVILAASSGGILRILQAPAYDEAVLYLRICSAGMFFVYIYNAFSSMLRAVGDSRTPMRIVIATTILNAVLDLVFVAGFGMGVAGAAWATVIAQVLSALLSLAAIMKEKELIRFTREFLRIRMGMLKQTLKVGIPSAVQMTIAGFSWLLVTFLINRYGTDVSAGNGVAIKIKDLCQLLISAMSTGAVSVIAQNLGAGLYDRAKEVMYTAMKMAVVVSLATIVIVEFAGPWLAAIFTDDRTVIAGAVLNMRIEIIGQIFYAIFMIYHSMMIGAGHSTFAMMSSFTNCIIFRVILAITFEKIWGLEGIYIACAIAPFSSVPFGYLYIKSGIWKRSLVKVKERED</sequence>
<dbReference type="Pfam" id="PF01554">
    <property type="entry name" value="MatE"/>
    <property type="match status" value="2"/>
</dbReference>
<gene>
    <name evidence="15" type="ORF">CLOSYM_02339</name>
</gene>
<feature type="transmembrane region" description="Helical" evidence="14">
    <location>
        <begin position="268"/>
        <end position="290"/>
    </location>
</feature>
<feature type="region of interest" description="Disordered" evidence="13">
    <location>
        <begin position="1"/>
        <end position="34"/>
    </location>
</feature>
<dbReference type="Proteomes" id="UP000016491">
    <property type="component" value="Unassembled WGS sequence"/>
</dbReference>
<keyword evidence="7" id="KW-1003">Cell membrane</keyword>
<protein>
    <recommendedName>
        <fullName evidence="4">Probable multidrug resistance protein NorM</fullName>
    </recommendedName>
    <alternativeName>
        <fullName evidence="12">Multidrug-efflux transporter</fullName>
    </alternativeName>
</protein>
<feature type="transmembrane region" description="Helical" evidence="14">
    <location>
        <begin position="310"/>
        <end position="327"/>
    </location>
</feature>
<keyword evidence="5" id="KW-0813">Transport</keyword>
<evidence type="ECO:0000256" key="9">
    <source>
        <dbReference type="ARBA" id="ARBA00022989"/>
    </source>
</evidence>
<dbReference type="EMBL" id="AWSU01000180">
    <property type="protein sequence ID" value="ERI76894.1"/>
    <property type="molecule type" value="Genomic_DNA"/>
</dbReference>
<feature type="transmembrane region" description="Helical" evidence="14">
    <location>
        <begin position="123"/>
        <end position="143"/>
    </location>
</feature>
<comment type="function">
    <text evidence="1">Multidrug efflux pump.</text>
</comment>
<proteinExistence type="inferred from homology"/>
<evidence type="ECO:0000256" key="14">
    <source>
        <dbReference type="SAM" id="Phobius"/>
    </source>
</evidence>
<feature type="compositionally biased region" description="Basic and acidic residues" evidence="13">
    <location>
        <begin position="10"/>
        <end position="34"/>
    </location>
</feature>
<dbReference type="PANTHER" id="PTHR43298">
    <property type="entry name" value="MULTIDRUG RESISTANCE PROTEIN NORM-RELATED"/>
    <property type="match status" value="1"/>
</dbReference>
<comment type="subcellular location">
    <subcellularLocation>
        <location evidence="2">Cell membrane</location>
        <topology evidence="2">Multi-pass membrane protein</topology>
    </subcellularLocation>
</comment>
<evidence type="ECO:0000256" key="12">
    <source>
        <dbReference type="ARBA" id="ARBA00031636"/>
    </source>
</evidence>
<dbReference type="GO" id="GO:0005886">
    <property type="term" value="C:plasma membrane"/>
    <property type="evidence" value="ECO:0007669"/>
    <property type="project" value="UniProtKB-SubCell"/>
</dbReference>
<feature type="transmembrane region" description="Helical" evidence="14">
    <location>
        <begin position="442"/>
        <end position="461"/>
    </location>
</feature>
<dbReference type="InterPro" id="IPR002528">
    <property type="entry name" value="MATE_fam"/>
</dbReference>
<feature type="transmembrane region" description="Helical" evidence="14">
    <location>
        <begin position="413"/>
        <end position="436"/>
    </location>
</feature>
<evidence type="ECO:0000256" key="10">
    <source>
        <dbReference type="ARBA" id="ARBA00023065"/>
    </source>
</evidence>
<dbReference type="PIRSF" id="PIRSF006603">
    <property type="entry name" value="DinF"/>
    <property type="match status" value="1"/>
</dbReference>
<comment type="similarity">
    <text evidence="3">Belongs to the multi antimicrobial extrusion (MATE) (TC 2.A.66.1) family.</text>
</comment>
<feature type="transmembrane region" description="Helical" evidence="14">
    <location>
        <begin position="88"/>
        <end position="111"/>
    </location>
</feature>
<dbReference type="AlphaFoldDB" id="A0ABC9TXN6"/>
<keyword evidence="6" id="KW-0050">Antiport</keyword>
<evidence type="ECO:0000256" key="2">
    <source>
        <dbReference type="ARBA" id="ARBA00004651"/>
    </source>
</evidence>
<keyword evidence="8 14" id="KW-0812">Transmembrane</keyword>
<evidence type="ECO:0000256" key="7">
    <source>
        <dbReference type="ARBA" id="ARBA00022475"/>
    </source>
</evidence>
<feature type="transmembrane region" description="Helical" evidence="14">
    <location>
        <begin position="222"/>
        <end position="242"/>
    </location>
</feature>
<dbReference type="GO" id="GO:0015297">
    <property type="term" value="F:antiporter activity"/>
    <property type="evidence" value="ECO:0007669"/>
    <property type="project" value="UniProtKB-KW"/>
</dbReference>
<name>A0ABC9TXN6_CLOSY</name>
<feature type="transmembrane region" description="Helical" evidence="14">
    <location>
        <begin position="163"/>
        <end position="184"/>
    </location>
</feature>
<evidence type="ECO:0000256" key="1">
    <source>
        <dbReference type="ARBA" id="ARBA00003408"/>
    </source>
</evidence>
<evidence type="ECO:0000256" key="6">
    <source>
        <dbReference type="ARBA" id="ARBA00022449"/>
    </source>
</evidence>
<feature type="transmembrane region" description="Helical" evidence="14">
    <location>
        <begin position="377"/>
        <end position="401"/>
    </location>
</feature>
<accession>A0ABC9TXN6</accession>
<dbReference type="InterPro" id="IPR048279">
    <property type="entry name" value="MdtK-like"/>
</dbReference>
<keyword evidence="10" id="KW-0406">Ion transport</keyword>
<reference evidence="15 16" key="1">
    <citation type="submission" date="2013-07" db="EMBL/GenBank/DDBJ databases">
        <authorList>
            <person name="Weinstock G."/>
            <person name="Sodergren E."/>
            <person name="Wylie T."/>
            <person name="Fulton L."/>
            <person name="Fulton R."/>
            <person name="Fronick C."/>
            <person name="O'Laughlin M."/>
            <person name="Godfrey J."/>
            <person name="Miner T."/>
            <person name="Herter B."/>
            <person name="Appelbaum E."/>
            <person name="Cordes M."/>
            <person name="Lek S."/>
            <person name="Wollam A."/>
            <person name="Pepin K.H."/>
            <person name="Palsikar V.B."/>
            <person name="Mitreva M."/>
            <person name="Wilson R.K."/>
        </authorList>
    </citation>
    <scope>NUCLEOTIDE SEQUENCE [LARGE SCALE GENOMIC DNA]</scope>
    <source>
        <strain evidence="15 16">ATCC 14940</strain>
    </source>
</reference>
<evidence type="ECO:0000256" key="8">
    <source>
        <dbReference type="ARBA" id="ARBA00022692"/>
    </source>
</evidence>
<evidence type="ECO:0000256" key="3">
    <source>
        <dbReference type="ARBA" id="ARBA00010199"/>
    </source>
</evidence>
<evidence type="ECO:0000313" key="16">
    <source>
        <dbReference type="Proteomes" id="UP000016491"/>
    </source>
</evidence>
<comment type="caution">
    <text evidence="15">The sequence shown here is derived from an EMBL/GenBank/DDBJ whole genome shotgun (WGS) entry which is preliminary data.</text>
</comment>
<dbReference type="GO" id="GO:0006811">
    <property type="term" value="P:monoatomic ion transport"/>
    <property type="evidence" value="ECO:0007669"/>
    <property type="project" value="UniProtKB-KW"/>
</dbReference>
<evidence type="ECO:0000313" key="15">
    <source>
        <dbReference type="EMBL" id="ERI76894.1"/>
    </source>
</evidence>
<evidence type="ECO:0000256" key="13">
    <source>
        <dbReference type="SAM" id="MobiDB-lite"/>
    </source>
</evidence>